<dbReference type="Proteomes" id="UP000295706">
    <property type="component" value="Unassembled WGS sequence"/>
</dbReference>
<proteinExistence type="predicted"/>
<organism evidence="1 2">
    <name type="scientific">Arundinibacter roseus</name>
    <dbReference type="NCBI Taxonomy" id="2070510"/>
    <lineage>
        <taxon>Bacteria</taxon>
        <taxon>Pseudomonadati</taxon>
        <taxon>Bacteroidota</taxon>
        <taxon>Cytophagia</taxon>
        <taxon>Cytophagales</taxon>
        <taxon>Spirosomataceae</taxon>
        <taxon>Arundinibacter</taxon>
    </lineage>
</organism>
<protein>
    <submittedName>
        <fullName evidence="1">Uncharacterized protein</fullName>
    </submittedName>
</protein>
<dbReference type="AlphaFoldDB" id="A0A4R4K9Q5"/>
<keyword evidence="2" id="KW-1185">Reference proteome</keyword>
<dbReference type="RefSeq" id="WP_132118241.1">
    <property type="nucleotide sequence ID" value="NZ_SMJU01000007.1"/>
</dbReference>
<name>A0A4R4K9Q5_9BACT</name>
<evidence type="ECO:0000313" key="2">
    <source>
        <dbReference type="Proteomes" id="UP000295706"/>
    </source>
</evidence>
<accession>A0A4R4K9Q5</accession>
<comment type="caution">
    <text evidence="1">The sequence shown here is derived from an EMBL/GenBank/DDBJ whole genome shotgun (WGS) entry which is preliminary data.</text>
</comment>
<sequence length="114" mass="13202">MKTHTFQLNKPVQDLSRWMLVSDPLNSDGRFYVLKGHYPQYLFEIVPKSECTDGHSIAYRGETYYINIRKDIDNRGKPPISYFLEMLAWYTKIGAKPSLAEINARNSTAKVENV</sequence>
<evidence type="ECO:0000313" key="1">
    <source>
        <dbReference type="EMBL" id="TDB64567.1"/>
    </source>
</evidence>
<reference evidence="1 2" key="1">
    <citation type="submission" date="2019-02" db="EMBL/GenBank/DDBJ databases">
        <title>Arundinibacter roseus gen. nov., sp. nov., a new member of the family Cytophagaceae.</title>
        <authorList>
            <person name="Szuroczki S."/>
            <person name="Khayer B."/>
            <person name="Sproer C."/>
            <person name="Toumi M."/>
            <person name="Szabo A."/>
            <person name="Felfoldi T."/>
            <person name="Schumann P."/>
            <person name="Toth E."/>
        </authorList>
    </citation>
    <scope>NUCLEOTIDE SEQUENCE [LARGE SCALE GENOMIC DNA]</scope>
    <source>
        <strain evidence="1 2">DMA-k-7a</strain>
    </source>
</reference>
<gene>
    <name evidence="1" type="ORF">EZE20_12910</name>
</gene>
<dbReference type="EMBL" id="SMJU01000007">
    <property type="protein sequence ID" value="TDB64567.1"/>
    <property type="molecule type" value="Genomic_DNA"/>
</dbReference>